<evidence type="ECO:0000256" key="1">
    <source>
        <dbReference type="SAM" id="MobiDB-lite"/>
    </source>
</evidence>
<dbReference type="OrthoDB" id="4160673at2759"/>
<keyword evidence="3" id="KW-1185">Reference proteome</keyword>
<reference evidence="2 3" key="1">
    <citation type="submission" date="2013-03" db="EMBL/GenBank/DDBJ databases">
        <title>The Genome Sequence of Cladophialophora psammophila CBS 110553.</title>
        <authorList>
            <consortium name="The Broad Institute Genomics Platform"/>
            <person name="Cuomo C."/>
            <person name="de Hoog S."/>
            <person name="Gorbushina A."/>
            <person name="Walker B."/>
            <person name="Young S.K."/>
            <person name="Zeng Q."/>
            <person name="Gargeya S."/>
            <person name="Fitzgerald M."/>
            <person name="Haas B."/>
            <person name="Abouelleil A."/>
            <person name="Allen A.W."/>
            <person name="Alvarado L."/>
            <person name="Arachchi H.M."/>
            <person name="Berlin A.M."/>
            <person name="Chapman S.B."/>
            <person name="Gainer-Dewar J."/>
            <person name="Goldberg J."/>
            <person name="Griggs A."/>
            <person name="Gujja S."/>
            <person name="Hansen M."/>
            <person name="Howarth C."/>
            <person name="Imamovic A."/>
            <person name="Ireland A."/>
            <person name="Larimer J."/>
            <person name="McCowan C."/>
            <person name="Murphy C."/>
            <person name="Pearson M."/>
            <person name="Poon T.W."/>
            <person name="Priest M."/>
            <person name="Roberts A."/>
            <person name="Saif S."/>
            <person name="Shea T."/>
            <person name="Sisk P."/>
            <person name="Sykes S."/>
            <person name="Wortman J."/>
            <person name="Nusbaum C."/>
            <person name="Birren B."/>
        </authorList>
    </citation>
    <scope>NUCLEOTIDE SEQUENCE [LARGE SCALE GENOMIC DNA]</scope>
    <source>
        <strain evidence="2 3">CBS 110553</strain>
    </source>
</reference>
<name>W9X2A3_9EURO</name>
<feature type="region of interest" description="Disordered" evidence="1">
    <location>
        <begin position="394"/>
        <end position="432"/>
    </location>
</feature>
<dbReference type="HOGENOM" id="CLU_030964_0_0_1"/>
<dbReference type="STRING" id="1182543.W9X2A3"/>
<dbReference type="eggNOG" id="ENOG502T6RM">
    <property type="taxonomic scope" value="Eukaryota"/>
</dbReference>
<proteinExistence type="predicted"/>
<dbReference type="RefSeq" id="XP_007741413.1">
    <property type="nucleotide sequence ID" value="XM_007743223.1"/>
</dbReference>
<dbReference type="Proteomes" id="UP000019471">
    <property type="component" value="Unassembled WGS sequence"/>
</dbReference>
<feature type="compositionally biased region" description="Basic and acidic residues" evidence="1">
    <location>
        <begin position="404"/>
        <end position="426"/>
    </location>
</feature>
<protein>
    <submittedName>
        <fullName evidence="2">Uncharacterized protein</fullName>
    </submittedName>
</protein>
<evidence type="ECO:0000313" key="2">
    <source>
        <dbReference type="EMBL" id="EXJ74313.1"/>
    </source>
</evidence>
<accession>W9X2A3</accession>
<organism evidence="2 3">
    <name type="scientific">Cladophialophora psammophila CBS 110553</name>
    <dbReference type="NCBI Taxonomy" id="1182543"/>
    <lineage>
        <taxon>Eukaryota</taxon>
        <taxon>Fungi</taxon>
        <taxon>Dikarya</taxon>
        <taxon>Ascomycota</taxon>
        <taxon>Pezizomycotina</taxon>
        <taxon>Eurotiomycetes</taxon>
        <taxon>Chaetothyriomycetidae</taxon>
        <taxon>Chaetothyriales</taxon>
        <taxon>Herpotrichiellaceae</taxon>
        <taxon>Cladophialophora</taxon>
    </lineage>
</organism>
<sequence>MVEISQLDALNLHGIYDVAGDGVILSINSSVRSQDIKPPKCPCGASLQGTRRYRLHSKLVDFKHTCDLLLSKTGHKLAAFATAIEVQGKQLDQTFEACIAEIRPNPLAAKANATLLLRRNQEILDLQKYIINFRTEVVDRFQGSIAVLHRALPNVIPSYNLSFHLHLDVLEYRVVLARLADALKLSNQLLSLKDPSFGVQRLGLKMIQFVCKESVSCTKYCQSALDTTLIGTNPSIEAEIRLQQLQFMLFAKSTRARLSELGHPVEDAIVIVSEETVKTSLDAVSEIGRRSPGTCGSLMETARKIAVAFGLHDGWKASPILKIKNDYARQIENLWGRHELGFLTICTRLHPYSAKTFSDGCPNCEKQAQLSADEIFRESGKHLFEKKFLQMMHARSTQSAESESSERESPKSAERSTKQPVSDDKAVSSPGMEMTQEAKFLAAIRKKLPKIHAGGPCATLKIQSEQTVDEELASEVDIEAAREIKLGVMLDRQSISVEPEKELTMEEKFLVAMRKIGKH</sequence>
<dbReference type="AlphaFoldDB" id="W9X2A3"/>
<comment type="caution">
    <text evidence="2">The sequence shown here is derived from an EMBL/GenBank/DDBJ whole genome shotgun (WGS) entry which is preliminary data.</text>
</comment>
<dbReference type="GeneID" id="19187340"/>
<gene>
    <name evidence="2" type="ORF">A1O5_02609</name>
</gene>
<dbReference type="EMBL" id="AMGX01000003">
    <property type="protein sequence ID" value="EXJ74313.1"/>
    <property type="molecule type" value="Genomic_DNA"/>
</dbReference>
<evidence type="ECO:0000313" key="3">
    <source>
        <dbReference type="Proteomes" id="UP000019471"/>
    </source>
</evidence>